<organism evidence="1 2">
    <name type="scientific">Nephila pilipes</name>
    <name type="common">Giant wood spider</name>
    <name type="synonym">Nephila maculata</name>
    <dbReference type="NCBI Taxonomy" id="299642"/>
    <lineage>
        <taxon>Eukaryota</taxon>
        <taxon>Metazoa</taxon>
        <taxon>Ecdysozoa</taxon>
        <taxon>Arthropoda</taxon>
        <taxon>Chelicerata</taxon>
        <taxon>Arachnida</taxon>
        <taxon>Araneae</taxon>
        <taxon>Araneomorphae</taxon>
        <taxon>Entelegynae</taxon>
        <taxon>Araneoidea</taxon>
        <taxon>Nephilidae</taxon>
        <taxon>Nephila</taxon>
    </lineage>
</organism>
<feature type="non-terminal residue" evidence="1">
    <location>
        <position position="1"/>
    </location>
</feature>
<accession>A0A8X6QAJ0</accession>
<evidence type="ECO:0000313" key="1">
    <source>
        <dbReference type="EMBL" id="GFU04444.1"/>
    </source>
</evidence>
<reference evidence="1" key="1">
    <citation type="submission" date="2020-08" db="EMBL/GenBank/DDBJ databases">
        <title>Multicomponent nature underlies the extraordinary mechanical properties of spider dragline silk.</title>
        <authorList>
            <person name="Kono N."/>
            <person name="Nakamura H."/>
            <person name="Mori M."/>
            <person name="Yoshida Y."/>
            <person name="Ohtoshi R."/>
            <person name="Malay A.D."/>
            <person name="Moran D.A.P."/>
            <person name="Tomita M."/>
            <person name="Numata K."/>
            <person name="Arakawa K."/>
        </authorList>
    </citation>
    <scope>NUCLEOTIDE SEQUENCE</scope>
</reference>
<sequence length="24" mass="2960">TYNWLYINQNIQHKMHSWTPQVSA</sequence>
<gene>
    <name evidence="1" type="primary">AVEN_18372_1</name>
    <name evidence="1" type="ORF">NPIL_647401</name>
</gene>
<protein>
    <submittedName>
        <fullName evidence="1">Uncharacterized protein</fullName>
    </submittedName>
</protein>
<comment type="caution">
    <text evidence="1">The sequence shown here is derived from an EMBL/GenBank/DDBJ whole genome shotgun (WGS) entry which is preliminary data.</text>
</comment>
<dbReference type="Proteomes" id="UP000887013">
    <property type="component" value="Unassembled WGS sequence"/>
</dbReference>
<dbReference type="OrthoDB" id="264785at2759"/>
<proteinExistence type="predicted"/>
<keyword evidence="2" id="KW-1185">Reference proteome</keyword>
<dbReference type="EMBL" id="BMAW01123691">
    <property type="protein sequence ID" value="GFU04444.1"/>
    <property type="molecule type" value="Genomic_DNA"/>
</dbReference>
<dbReference type="AlphaFoldDB" id="A0A8X6QAJ0"/>
<name>A0A8X6QAJ0_NEPPI</name>
<evidence type="ECO:0000313" key="2">
    <source>
        <dbReference type="Proteomes" id="UP000887013"/>
    </source>
</evidence>